<dbReference type="EMBL" id="CP137312">
    <property type="protein sequence ID" value="WQF87229.1"/>
    <property type="molecule type" value="Genomic_DNA"/>
</dbReference>
<gene>
    <name evidence="2" type="ORF">CDEST_12243</name>
</gene>
<evidence type="ECO:0000256" key="1">
    <source>
        <dbReference type="SAM" id="MobiDB-lite"/>
    </source>
</evidence>
<accession>A0AAX4IVI3</accession>
<evidence type="ECO:0000313" key="2">
    <source>
        <dbReference type="EMBL" id="WQF87229.1"/>
    </source>
</evidence>
<feature type="compositionally biased region" description="Basic and acidic residues" evidence="1">
    <location>
        <begin position="1"/>
        <end position="15"/>
    </location>
</feature>
<feature type="compositionally biased region" description="Pro residues" evidence="1">
    <location>
        <begin position="111"/>
        <end position="120"/>
    </location>
</feature>
<reference evidence="3" key="1">
    <citation type="journal article" date="2023" name="bioRxiv">
        <title>Complete genome of the Medicago anthracnose fungus, Colletotrichum destructivum, reveals a mini-chromosome-like region within a core chromosome.</title>
        <authorList>
            <person name="Lapalu N."/>
            <person name="Simon A."/>
            <person name="Lu A."/>
            <person name="Plaumann P.-L."/>
            <person name="Amselem J."/>
            <person name="Pigne S."/>
            <person name="Auger A."/>
            <person name="Koch C."/>
            <person name="Dallery J.-F."/>
            <person name="O'Connell R.J."/>
        </authorList>
    </citation>
    <scope>NUCLEOTIDE SEQUENCE [LARGE SCALE GENOMIC DNA]</scope>
    <source>
        <strain evidence="3">CBS 520.97</strain>
    </source>
</reference>
<feature type="region of interest" description="Disordered" evidence="1">
    <location>
        <begin position="1"/>
        <end position="33"/>
    </location>
</feature>
<feature type="compositionally biased region" description="Polar residues" evidence="1">
    <location>
        <begin position="53"/>
        <end position="70"/>
    </location>
</feature>
<keyword evidence="3" id="KW-1185">Reference proteome</keyword>
<sequence>MSKHRETTPCRDLKVRVSRSNQKRSETFVTTSATPSSLFPLLGQHLPLVTDGHGSSDTAKLILHSNSTSLPKLKAPKRSDNPSTTYQVASRFEPRTPFPPDPTLPTSDVPSPLPPPPMFMPPTYVSPNLIVMAGRTERRSTGDRPTAPDENSLH</sequence>
<evidence type="ECO:0000313" key="3">
    <source>
        <dbReference type="Proteomes" id="UP001322277"/>
    </source>
</evidence>
<dbReference type="GeneID" id="87948743"/>
<feature type="region of interest" description="Disordered" evidence="1">
    <location>
        <begin position="52"/>
        <end position="154"/>
    </location>
</feature>
<proteinExistence type="predicted"/>
<organism evidence="2 3">
    <name type="scientific">Colletotrichum destructivum</name>
    <dbReference type="NCBI Taxonomy" id="34406"/>
    <lineage>
        <taxon>Eukaryota</taxon>
        <taxon>Fungi</taxon>
        <taxon>Dikarya</taxon>
        <taxon>Ascomycota</taxon>
        <taxon>Pezizomycotina</taxon>
        <taxon>Sordariomycetes</taxon>
        <taxon>Hypocreomycetidae</taxon>
        <taxon>Glomerellales</taxon>
        <taxon>Glomerellaceae</taxon>
        <taxon>Colletotrichum</taxon>
        <taxon>Colletotrichum destructivum species complex</taxon>
    </lineage>
</organism>
<dbReference type="RefSeq" id="XP_062784450.1">
    <property type="nucleotide sequence ID" value="XM_062928399.1"/>
</dbReference>
<dbReference type="AlphaFoldDB" id="A0AAX4IVI3"/>
<dbReference type="Proteomes" id="UP001322277">
    <property type="component" value="Chromosome 8"/>
</dbReference>
<dbReference type="KEGG" id="cdet:87948743"/>
<protein>
    <submittedName>
        <fullName evidence="2">Uncharacterized protein</fullName>
    </submittedName>
</protein>
<name>A0AAX4IVI3_9PEZI</name>